<dbReference type="RefSeq" id="WP_014035259.1">
    <property type="nucleotide sequence ID" value="NC_015946.1"/>
</dbReference>
<sequence>MFKKLKILKKWYVSILILLVVISTFLGFILSYTESKKQSLMSNIQNYVRLSSYAVRGKILKDQEGINKDYVNKTLANKKITDEFGSSFIWKQDRSDTSSQDTISNLLQTYFGKSTDLFTDNIKYLDKKDKNKLKDINNTNSQNIIPENINNFIGVVNLAKKFISGLSSSTVNLGVNLLQRNFLRTTKEVEAIKNNNAIKTLVKYVETNQGLLSTIADILISSSDDQLEPNFYQNLTVRQLFNKHLNKISEVITNKKYFNHDQDNLANDLIQYFWQEIIDVFKKEFANNNEITAKIKNILKAIKEKFDFKKFLKKVLPSLIRYLKTELFFATYYVVNPKLTIAELLNQSIDAQQFKTLTSNRLDLGVLLKGLSLVFQNQNSGKRFLDFIFKKVDADKIYFTSKDQPVNIGTSNLLFDILNAIQSALLSTTSALSFVIPKIEDYIDKHKENIKKLITDNLTNLLKKYLPTSNKNFKWAEPEFENDKLKIDIQYWTVLWWNNIANGHINVFGNKGILSNLIKGFKDIIFTSSELLSTISNYIKHIFYKSENKNFDLDKAFSNLASLIRISNNLLETQYLDDKNKNEDNLVMFLGLGPKNLAKIYSIYDILNLPHAQIFQTPVIGDLIVKYAGKFLKPFETIYQELKKYKFISDTRQFRVQFPKYLKRTADFIENYAKKHSAIPKYDLIENLYTENKNFAVDFATKWSKFFVPDDKDNNNPLLPIVKAILRDPENSKNEKIKSLADVRQAIQDLGSKLVNNKAFFKNFKSLSEILIPISKLSTFLGLKELEDINLSTLLSQIGETILNHNKKYSDKLIDLDITALGYILKSLTIKITAKNNNVLVVNNKNILSTIFNSLDAADNKTKEATEIPKNSYFLWDSVELKLDNKSLSGEIKISKTDSSASPLSILLGIGNDKTKYLTGSILHSLSTLIGGLKANDALYKLSLENKNSLIYGIDAWEEILKDKQKQLAKKEYQQAGQYYQNNSWITKLISYNHNQIKYQLIRTHDSNNDHVKKIGKKFEVTLSKSTNNHAYWIISQVLALDYQQ</sequence>
<accession>A0A7U3ZSY9</accession>
<name>A0A7U3ZSY9_MYCPK</name>
<protein>
    <submittedName>
        <fullName evidence="2">Uncharacterized protein</fullName>
    </submittedName>
</protein>
<dbReference type="EMBL" id="CP003021">
    <property type="protein sequence ID" value="AEM68904.1"/>
    <property type="molecule type" value="Genomic_DNA"/>
</dbReference>
<dbReference type="Proteomes" id="UP000008907">
    <property type="component" value="Chromosome"/>
</dbReference>
<feature type="transmembrane region" description="Helical" evidence="1">
    <location>
        <begin position="12"/>
        <end position="32"/>
    </location>
</feature>
<keyword evidence="1" id="KW-1133">Transmembrane helix</keyword>
<keyword evidence="1" id="KW-0472">Membrane</keyword>
<gene>
    <name evidence="2" type="ordered locus">MPUT_0549</name>
</gene>
<evidence type="ECO:0000313" key="3">
    <source>
        <dbReference type="Proteomes" id="UP000008907"/>
    </source>
</evidence>
<keyword evidence="1" id="KW-0812">Transmembrane</keyword>
<evidence type="ECO:0000313" key="2">
    <source>
        <dbReference type="EMBL" id="AEM68904.1"/>
    </source>
</evidence>
<dbReference type="KEGG" id="mpf:MPUT_0549"/>
<dbReference type="NCBIfam" id="TIGR04512">
    <property type="entry name" value="Mycopla_NOT_gsn"/>
    <property type="match status" value="1"/>
</dbReference>
<dbReference type="InterPro" id="IPR030962">
    <property type="entry name" value="Mycopla_NOT_gsn"/>
</dbReference>
<evidence type="ECO:0000256" key="1">
    <source>
        <dbReference type="SAM" id="Phobius"/>
    </source>
</evidence>
<dbReference type="AlphaFoldDB" id="A0A7U3ZSY9"/>
<reference evidence="2 3" key="1">
    <citation type="journal article" date="2011" name="J. Bacteriol.">
        <title>Genome Sequence of Mycoplasma putrefaciens Type Strain KS1.</title>
        <authorList>
            <person name="Calcutt M.J."/>
            <person name="Foecking M.F."/>
        </authorList>
    </citation>
    <scope>NUCLEOTIDE SEQUENCE [LARGE SCALE GENOMIC DNA]</scope>
    <source>
        <strain evidence="3">ATCC 15718 / NCTC 10155 / C30 KS-1 / KS-1</strain>
    </source>
</reference>
<proteinExistence type="predicted"/>
<organism evidence="2 3">
    <name type="scientific">Mycoplasma putrefaciens (strain ATCC 15718 / NCTC 10155 / C30 KS-1 / KS-1)</name>
    <dbReference type="NCBI Taxonomy" id="743965"/>
    <lineage>
        <taxon>Bacteria</taxon>
        <taxon>Bacillati</taxon>
        <taxon>Mycoplasmatota</taxon>
        <taxon>Mollicutes</taxon>
        <taxon>Mycoplasmataceae</taxon>
        <taxon>Mycoplasma</taxon>
    </lineage>
</organism>